<keyword evidence="5" id="KW-1185">Reference proteome</keyword>
<dbReference type="PANTHER" id="PTHR12106">
    <property type="entry name" value="SORTILIN RELATED"/>
    <property type="match status" value="1"/>
</dbReference>
<dbReference type="EMBL" id="CP136051">
    <property type="protein sequence ID" value="WOK09056.1"/>
    <property type="molecule type" value="Genomic_DNA"/>
</dbReference>
<evidence type="ECO:0000313" key="5">
    <source>
        <dbReference type="Proteomes" id="UP001302349"/>
    </source>
</evidence>
<name>A0ABZ0IWQ4_9BACT</name>
<dbReference type="SUPFAM" id="SSF110296">
    <property type="entry name" value="Oligoxyloglucan reducing end-specific cellobiohydrolase"/>
    <property type="match status" value="1"/>
</dbReference>
<dbReference type="InterPro" id="IPR036278">
    <property type="entry name" value="Sialidase_sf"/>
</dbReference>
<evidence type="ECO:0000256" key="1">
    <source>
        <dbReference type="ARBA" id="ARBA00022737"/>
    </source>
</evidence>
<dbReference type="InterPro" id="IPR015943">
    <property type="entry name" value="WD40/YVTN_repeat-like_dom_sf"/>
</dbReference>
<protein>
    <recommendedName>
        <fullName evidence="3">Sortilin N-terminal domain-containing protein</fullName>
    </recommendedName>
</protein>
<sequence length="1015" mass="111747">MKKSALLNAFGAVLLAILANFPLHAQPSEKQIYQAFQFRNVGPTRGGRVTTVTGVPSEPGTFYMGATGGGVWKTTDYGINWKNISDGYFATGSIGAIRVAATDPNIIYVGTGTDGIRSNVITGKGVYKSTDAGKTWIHLGLEKVGQIGAVEIHPTDPKTVFVAAMGQAFQNNEERGVYKTTDGGTTWDKVLYDSDSVGAVDLEFAPNNPNIVYAAMYRFKRTPWTIISGGYQEGGIYKSKDGGKTWEKKTKGLPKGLIGKIDLGVSAADPLRLYAIVEAPVKEQGLYRSDDQGESFVHVSDNEDLVNRPFYYTNVDVNPLNASDVFSQANPGIRSRDGGKTWTRLNPPHGDNHDLWINPNDSMIWIQSNDGGANVTLNGGISWSTQNNQPTAELYQVEVDDQYPYWLYAGQQDNSTIAVPSAPPYDHPSGAVGYWMAVGGCETGPAVPKPGDPNIIYSNCKGRFGVYDKRTGQEKQYYVGASNIYGHNPKDLKFRFQRVAPVHASFHTPGVVYHGSQYLHKTVDDGKTWEIISPDLTAFETDKQVISGSPITRDVTGEEYYSTIYDINESRMKEGLIWVGANDGPVHVTKDGGKTWANVTPKMPKGGRVDCVEPSPHQEGKAYVAVLRYQLGDWKPYLFKTTDYGANWTAITNGIPDDQPTRTIREDPEKEGVLYAGTEFGLYISFDDGANWESFQQNLPVTPITDIKVFRNDLILSTMGRGFYIMDNISALHSIKTVSSKGAHLFKPETAHRFRYRYNGEGKYPEYPDAAVTIDYYLKDKSESDIILEITDRDGNIISSFTSATRPKGDKGSTDMATGFFTKGGKPGLPNKAGSNRFNWDLTHMGAWSADARRAFSNGPMVSPGTYTAKFTIGGNTFSESFDVLIDPKAADAGVTQEELLAQEKLALQVRDLLSEASHLEDDIKQAVKALEGNKSGNARKKLMALQALQDQVTTPEGIYMQPMLVDQIRYLSFMLNRADQMPGKDAYDRYEELSDLLSKIKADYSGMVDINSKR</sequence>
<feature type="domain" description="Sortilin N-terminal" evidence="3">
    <location>
        <begin position="126"/>
        <end position="250"/>
    </location>
</feature>
<reference evidence="4 5" key="1">
    <citation type="journal article" date="2023" name="Microbiol. Resour. Announc.">
        <title>Complete Genome Sequence of Imperialibacter roseus strain P4T.</title>
        <authorList>
            <person name="Tizabi D.R."/>
            <person name="Bachvaroff T."/>
            <person name="Hill R.T."/>
        </authorList>
    </citation>
    <scope>NUCLEOTIDE SEQUENCE [LARGE SCALE GENOMIC DNA]</scope>
    <source>
        <strain evidence="4 5">P4T</strain>
    </source>
</reference>
<keyword evidence="1" id="KW-0677">Repeat</keyword>
<keyword evidence="2" id="KW-0732">Signal</keyword>
<dbReference type="InterPro" id="IPR050310">
    <property type="entry name" value="VPS10-sortilin"/>
</dbReference>
<organism evidence="4 5">
    <name type="scientific">Imperialibacter roseus</name>
    <dbReference type="NCBI Taxonomy" id="1324217"/>
    <lineage>
        <taxon>Bacteria</taxon>
        <taxon>Pseudomonadati</taxon>
        <taxon>Bacteroidota</taxon>
        <taxon>Cytophagia</taxon>
        <taxon>Cytophagales</taxon>
        <taxon>Flammeovirgaceae</taxon>
        <taxon>Imperialibacter</taxon>
    </lineage>
</organism>
<feature type="signal peptide" evidence="2">
    <location>
        <begin position="1"/>
        <end position="25"/>
    </location>
</feature>
<proteinExistence type="predicted"/>
<dbReference type="Pfam" id="PF15902">
    <property type="entry name" value="Sortilin-Vps10"/>
    <property type="match status" value="1"/>
</dbReference>
<dbReference type="RefSeq" id="WP_317491680.1">
    <property type="nucleotide sequence ID" value="NZ_CP136051.1"/>
</dbReference>
<dbReference type="PANTHER" id="PTHR12106:SF27">
    <property type="entry name" value="SORTILIN-RELATED RECEPTOR"/>
    <property type="match status" value="1"/>
</dbReference>
<accession>A0ABZ0IWQ4</accession>
<feature type="chain" id="PRO_5046684463" description="Sortilin N-terminal domain-containing protein" evidence="2">
    <location>
        <begin position="26"/>
        <end position="1015"/>
    </location>
</feature>
<evidence type="ECO:0000256" key="2">
    <source>
        <dbReference type="SAM" id="SignalP"/>
    </source>
</evidence>
<dbReference type="CDD" id="cd15482">
    <property type="entry name" value="Sialidase_non-viral"/>
    <property type="match status" value="2"/>
</dbReference>
<dbReference type="Gene3D" id="2.130.10.10">
    <property type="entry name" value="YVTN repeat-like/Quinoprotein amine dehydrogenase"/>
    <property type="match status" value="3"/>
</dbReference>
<dbReference type="SUPFAM" id="SSF50939">
    <property type="entry name" value="Sialidases"/>
    <property type="match status" value="1"/>
</dbReference>
<dbReference type="InterPro" id="IPR031778">
    <property type="entry name" value="Sortilin_N"/>
</dbReference>
<dbReference type="Proteomes" id="UP001302349">
    <property type="component" value="Chromosome"/>
</dbReference>
<gene>
    <name evidence="4" type="ORF">RT717_10455</name>
</gene>
<evidence type="ECO:0000259" key="3">
    <source>
        <dbReference type="Pfam" id="PF15902"/>
    </source>
</evidence>
<evidence type="ECO:0000313" key="4">
    <source>
        <dbReference type="EMBL" id="WOK09056.1"/>
    </source>
</evidence>